<feature type="non-terminal residue" evidence="1">
    <location>
        <position position="1"/>
    </location>
</feature>
<accession>A0A382SRK2</accession>
<feature type="non-terminal residue" evidence="1">
    <location>
        <position position="30"/>
    </location>
</feature>
<evidence type="ECO:0000313" key="1">
    <source>
        <dbReference type="EMBL" id="SVD12115.1"/>
    </source>
</evidence>
<name>A0A382SRK2_9ZZZZ</name>
<proteinExistence type="predicted"/>
<dbReference type="EMBL" id="UINC01130812">
    <property type="protein sequence ID" value="SVD12115.1"/>
    <property type="molecule type" value="Genomic_DNA"/>
</dbReference>
<organism evidence="1">
    <name type="scientific">marine metagenome</name>
    <dbReference type="NCBI Taxonomy" id="408172"/>
    <lineage>
        <taxon>unclassified sequences</taxon>
        <taxon>metagenomes</taxon>
        <taxon>ecological metagenomes</taxon>
    </lineage>
</organism>
<sequence length="30" mass="3305">VEEGIIGESVYTRVMSSHMERAGEVGLVRI</sequence>
<reference evidence="1" key="1">
    <citation type="submission" date="2018-05" db="EMBL/GenBank/DDBJ databases">
        <authorList>
            <person name="Lanie J.A."/>
            <person name="Ng W.-L."/>
            <person name="Kazmierczak K.M."/>
            <person name="Andrzejewski T.M."/>
            <person name="Davidsen T.M."/>
            <person name="Wayne K.J."/>
            <person name="Tettelin H."/>
            <person name="Glass J.I."/>
            <person name="Rusch D."/>
            <person name="Podicherti R."/>
            <person name="Tsui H.-C.T."/>
            <person name="Winkler M.E."/>
        </authorList>
    </citation>
    <scope>NUCLEOTIDE SEQUENCE</scope>
</reference>
<dbReference type="AlphaFoldDB" id="A0A382SRK2"/>
<protein>
    <submittedName>
        <fullName evidence="1">Uncharacterized protein</fullName>
    </submittedName>
</protein>
<gene>
    <name evidence="1" type="ORF">METZ01_LOCUS364969</name>
</gene>